<dbReference type="EMBL" id="FQZF01000006">
    <property type="protein sequence ID" value="SHI88638.1"/>
    <property type="molecule type" value="Genomic_DNA"/>
</dbReference>
<dbReference type="RefSeq" id="WP_073132750.1">
    <property type="nucleotide sequence ID" value="NZ_FQZF01000006.1"/>
</dbReference>
<organism evidence="3 4">
    <name type="scientific">Muricoccus roseus</name>
    <dbReference type="NCBI Taxonomy" id="198092"/>
    <lineage>
        <taxon>Bacteria</taxon>
        <taxon>Pseudomonadati</taxon>
        <taxon>Pseudomonadota</taxon>
        <taxon>Alphaproteobacteria</taxon>
        <taxon>Acetobacterales</taxon>
        <taxon>Roseomonadaceae</taxon>
        <taxon>Muricoccus</taxon>
    </lineage>
</organism>
<gene>
    <name evidence="3" type="ORF">SAMN02745194_01269</name>
</gene>
<evidence type="ECO:0000256" key="2">
    <source>
        <dbReference type="SAM" id="SignalP"/>
    </source>
</evidence>
<evidence type="ECO:0008006" key="5">
    <source>
        <dbReference type="Google" id="ProtNLM"/>
    </source>
</evidence>
<evidence type="ECO:0000256" key="1">
    <source>
        <dbReference type="SAM" id="MobiDB-lite"/>
    </source>
</evidence>
<reference evidence="3 4" key="1">
    <citation type="submission" date="2016-11" db="EMBL/GenBank/DDBJ databases">
        <authorList>
            <person name="Jaros S."/>
            <person name="Januszkiewicz K."/>
            <person name="Wedrychowicz H."/>
        </authorList>
    </citation>
    <scope>NUCLEOTIDE SEQUENCE [LARGE SCALE GENOMIC DNA]</scope>
    <source>
        <strain evidence="3 4">DSM 14916</strain>
    </source>
</reference>
<feature type="signal peptide" evidence="2">
    <location>
        <begin position="1"/>
        <end position="24"/>
    </location>
</feature>
<feature type="region of interest" description="Disordered" evidence="1">
    <location>
        <begin position="96"/>
        <end position="118"/>
    </location>
</feature>
<protein>
    <recommendedName>
        <fullName evidence="5">KTSC domain-containing protein</fullName>
    </recommendedName>
</protein>
<evidence type="ECO:0000313" key="3">
    <source>
        <dbReference type="EMBL" id="SHI88638.1"/>
    </source>
</evidence>
<dbReference type="AlphaFoldDB" id="A0A1M6ETA4"/>
<keyword evidence="2" id="KW-0732">Signal</keyword>
<sequence>MGRAGVFGVSLTLLAAAAALPASAAETCSSSTLVSPAFSVARWCGVPPGAGTLRMARRDGGSEEFRGVPLDSYREVIRTPNVARYVAEELEPRFPRAAGPSVAPRPRLAPPAPARVAAPLPAPRPAALRAAAASPARPVAVPVLHPERRPLRVRGTAREACATAAARREARCRG</sequence>
<evidence type="ECO:0000313" key="4">
    <source>
        <dbReference type="Proteomes" id="UP000184387"/>
    </source>
</evidence>
<accession>A0A1M6ETA4</accession>
<dbReference type="OrthoDB" id="7284600at2"/>
<proteinExistence type="predicted"/>
<name>A0A1M6ETA4_9PROT</name>
<dbReference type="Proteomes" id="UP000184387">
    <property type="component" value="Unassembled WGS sequence"/>
</dbReference>
<feature type="chain" id="PRO_5013268769" description="KTSC domain-containing protein" evidence="2">
    <location>
        <begin position="25"/>
        <end position="174"/>
    </location>
</feature>
<keyword evidence="4" id="KW-1185">Reference proteome</keyword>